<keyword evidence="10" id="KW-1185">Reference proteome</keyword>
<keyword evidence="1 6" id="KW-0645">Protease</keyword>
<dbReference type="PANTHER" id="PTHR34978:SF3">
    <property type="entry name" value="SLR0241 PROTEIN"/>
    <property type="match status" value="1"/>
</dbReference>
<keyword evidence="7" id="KW-0812">Transmembrane</keyword>
<dbReference type="InterPro" id="IPR001915">
    <property type="entry name" value="Peptidase_M48"/>
</dbReference>
<dbReference type="Pfam" id="PF01435">
    <property type="entry name" value="Peptidase_M48"/>
    <property type="match status" value="1"/>
</dbReference>
<dbReference type="CDD" id="cd07326">
    <property type="entry name" value="M56_BlaR1_MecR1_like"/>
    <property type="match status" value="1"/>
</dbReference>
<dbReference type="InterPro" id="IPR052173">
    <property type="entry name" value="Beta-lactam_resp_regulator"/>
</dbReference>
<reference evidence="9 10" key="1">
    <citation type="journal article" date="2016" name="Arch. Microbiol.">
        <title>Streptomyces zhihengii sp. nov., isolated from rhizospheric soil of Psammosilene tunicoides.</title>
        <authorList>
            <person name="Huang M.J."/>
            <person name="Fei J.J."/>
            <person name="Salam N."/>
            <person name="Kim C.J."/>
            <person name="Hozzein W.N."/>
            <person name="Xiao M."/>
            <person name="Huang H.Q."/>
            <person name="Li W.J."/>
        </authorList>
    </citation>
    <scope>NUCLEOTIDE SEQUENCE [LARGE SCALE GENOMIC DNA]</scope>
    <source>
        <strain evidence="9 10">YIM T102</strain>
    </source>
</reference>
<evidence type="ECO:0000256" key="3">
    <source>
        <dbReference type="ARBA" id="ARBA00022801"/>
    </source>
</evidence>
<evidence type="ECO:0000256" key="6">
    <source>
        <dbReference type="RuleBase" id="RU003983"/>
    </source>
</evidence>
<dbReference type="EMBL" id="JAFEJA010000001">
    <property type="protein sequence ID" value="MBM9617595.1"/>
    <property type="molecule type" value="Genomic_DNA"/>
</dbReference>
<feature type="transmembrane region" description="Helical" evidence="7">
    <location>
        <begin position="90"/>
        <end position="111"/>
    </location>
</feature>
<sequence length="303" mass="32175">MTTAVLLAALAVVVGVLVPSVLVRAGWPHRAPRHGVVAWQVLTVTFLLTAALSVYELALRERHIHDGLVGFLSACGLEADAPLSGTSPTWLEIAALAAPGLVLLWPLLFLVRSVVAARRARRDHLRLLRHVGREAPEYDALIVDHDEPAAYCVPARRPVVVITRGACDILTGEQIRAVVAHERAHLRGRHHLLHLAGRAFAGAFPGLPLARHAQEQTSLLLEMLADDRALHGHSSDALATALCEVAAGRAPAPALGAGGPGTLLRLHRVLDPGKRPPRFAWIAVLVLAAGVPMLPLAAVCGPV</sequence>
<evidence type="ECO:0000259" key="8">
    <source>
        <dbReference type="Pfam" id="PF01435"/>
    </source>
</evidence>
<evidence type="ECO:0000256" key="7">
    <source>
        <dbReference type="SAM" id="Phobius"/>
    </source>
</evidence>
<evidence type="ECO:0000256" key="1">
    <source>
        <dbReference type="ARBA" id="ARBA00022670"/>
    </source>
</evidence>
<comment type="similarity">
    <text evidence="6">Belongs to the peptidase M48 family.</text>
</comment>
<accession>A0ABS2ULL0</accession>
<protein>
    <submittedName>
        <fullName evidence="9">M56 family metallopeptidase</fullName>
    </submittedName>
</protein>
<comment type="cofactor">
    <cofactor evidence="6">
        <name>Zn(2+)</name>
        <dbReference type="ChEBI" id="CHEBI:29105"/>
    </cofactor>
    <text evidence="6">Binds 1 zinc ion per subunit.</text>
</comment>
<dbReference type="PANTHER" id="PTHR34978">
    <property type="entry name" value="POSSIBLE SENSOR-TRANSDUCER PROTEIN BLAR"/>
    <property type="match status" value="1"/>
</dbReference>
<proteinExistence type="inferred from homology"/>
<gene>
    <name evidence="9" type="ORF">JE024_02360</name>
</gene>
<evidence type="ECO:0000256" key="5">
    <source>
        <dbReference type="ARBA" id="ARBA00023049"/>
    </source>
</evidence>
<dbReference type="Proteomes" id="UP000664109">
    <property type="component" value="Unassembled WGS sequence"/>
</dbReference>
<keyword evidence="4 6" id="KW-0862">Zinc</keyword>
<name>A0ABS2ULL0_9ACTN</name>
<keyword evidence="7" id="KW-0472">Membrane</keyword>
<organism evidence="9 10">
    <name type="scientific">Streptomyces zhihengii</name>
    <dbReference type="NCBI Taxonomy" id="1818004"/>
    <lineage>
        <taxon>Bacteria</taxon>
        <taxon>Bacillati</taxon>
        <taxon>Actinomycetota</taxon>
        <taxon>Actinomycetes</taxon>
        <taxon>Kitasatosporales</taxon>
        <taxon>Streptomycetaceae</taxon>
        <taxon>Streptomyces</taxon>
    </lineage>
</organism>
<evidence type="ECO:0000313" key="9">
    <source>
        <dbReference type="EMBL" id="MBM9617595.1"/>
    </source>
</evidence>
<comment type="caution">
    <text evidence="9">The sequence shown here is derived from an EMBL/GenBank/DDBJ whole genome shotgun (WGS) entry which is preliminary data.</text>
</comment>
<keyword evidence="3 6" id="KW-0378">Hydrolase</keyword>
<dbReference type="RefSeq" id="WP_205371954.1">
    <property type="nucleotide sequence ID" value="NZ_JAFEJA010000001.1"/>
</dbReference>
<feature type="domain" description="Peptidase M48" evidence="8">
    <location>
        <begin position="121"/>
        <end position="196"/>
    </location>
</feature>
<feature type="transmembrane region" description="Helical" evidence="7">
    <location>
        <begin position="35"/>
        <end position="55"/>
    </location>
</feature>
<dbReference type="Gene3D" id="3.30.2010.10">
    <property type="entry name" value="Metalloproteases ('zincins'), catalytic domain"/>
    <property type="match status" value="1"/>
</dbReference>
<evidence type="ECO:0000313" key="10">
    <source>
        <dbReference type="Proteomes" id="UP000664109"/>
    </source>
</evidence>
<keyword evidence="7" id="KW-1133">Transmembrane helix</keyword>
<keyword evidence="2" id="KW-0479">Metal-binding</keyword>
<evidence type="ECO:0000256" key="4">
    <source>
        <dbReference type="ARBA" id="ARBA00022833"/>
    </source>
</evidence>
<keyword evidence="5 6" id="KW-0482">Metalloprotease</keyword>
<evidence type="ECO:0000256" key="2">
    <source>
        <dbReference type="ARBA" id="ARBA00022723"/>
    </source>
</evidence>
<feature type="transmembrane region" description="Helical" evidence="7">
    <location>
        <begin position="279"/>
        <end position="299"/>
    </location>
</feature>